<evidence type="ECO:0000313" key="2">
    <source>
        <dbReference type="Proteomes" id="UP000784128"/>
    </source>
</evidence>
<proteinExistence type="predicted"/>
<dbReference type="Pfam" id="PF04796">
    <property type="entry name" value="RepA_C"/>
    <property type="match status" value="1"/>
</dbReference>
<dbReference type="RefSeq" id="WP_214301700.1">
    <property type="nucleotide sequence ID" value="NZ_JAHDYS010000031.1"/>
</dbReference>
<protein>
    <submittedName>
        <fullName evidence="1">Pirin</fullName>
    </submittedName>
</protein>
<keyword evidence="2" id="KW-1185">Reference proteome</keyword>
<comment type="caution">
    <text evidence="1">The sequence shown here is derived from an EMBL/GenBank/DDBJ whole genome shotgun (WGS) entry which is preliminary data.</text>
</comment>
<name>A0ABS5UD49_9BACT</name>
<gene>
    <name evidence="1" type="ORF">KJB30_17690</name>
</gene>
<dbReference type="EMBL" id="JAHDYS010000031">
    <property type="protein sequence ID" value="MBT1073616.1"/>
    <property type="molecule type" value="Genomic_DNA"/>
</dbReference>
<sequence>MITKSLEKLLSAATAIEEEPAREAGQIGYMVRALVQATMPITDPKTTHFRRENGKIAITMAALDEKIGLPYGPLPRLIMAWLGREAVRTKNRRIVLGSSLSDFLKELGLYNTGGKRGDITRLKNQLTRLFSTAITANSLDGERTAIKNAVIAKDADLWWDAKEIHQAGLWESTVTLGEDFFNELVSCPVPLDVRVLKALKSSALAIDIYSWRSYRNTYLKKPALVPWDALHKQFGGDIKLLKHFKPKFLRDLKKVQKVYKEAKHEITEQGMVLIPSRTSIAVKKPVDK</sequence>
<evidence type="ECO:0000313" key="1">
    <source>
        <dbReference type="EMBL" id="MBT1073616.1"/>
    </source>
</evidence>
<organism evidence="1 2">
    <name type="scientific">Pelotalea chapellei</name>
    <dbReference type="NCBI Taxonomy" id="44671"/>
    <lineage>
        <taxon>Bacteria</taxon>
        <taxon>Pseudomonadati</taxon>
        <taxon>Thermodesulfobacteriota</taxon>
        <taxon>Desulfuromonadia</taxon>
        <taxon>Geobacterales</taxon>
        <taxon>Geobacteraceae</taxon>
        <taxon>Pelotalea</taxon>
    </lineage>
</organism>
<dbReference type="Proteomes" id="UP000784128">
    <property type="component" value="Unassembled WGS sequence"/>
</dbReference>
<reference evidence="1 2" key="1">
    <citation type="submission" date="2021-05" db="EMBL/GenBank/DDBJ databases">
        <title>The draft genome of Geobacter chapellei DSM 13688.</title>
        <authorList>
            <person name="Xu Z."/>
            <person name="Masuda Y."/>
            <person name="Itoh H."/>
            <person name="Senoo K."/>
        </authorList>
    </citation>
    <scope>NUCLEOTIDE SEQUENCE [LARGE SCALE GENOMIC DNA]</scope>
    <source>
        <strain evidence="1 2">DSM 13688</strain>
    </source>
</reference>
<dbReference type="InterPro" id="IPR006881">
    <property type="entry name" value="RepA_C"/>
</dbReference>
<accession>A0ABS5UD49</accession>